<feature type="domain" description="START" evidence="2">
    <location>
        <begin position="463"/>
        <end position="617"/>
    </location>
</feature>
<keyword evidence="1" id="KW-1133">Transmembrane helix</keyword>
<dbReference type="Proteomes" id="UP001642464">
    <property type="component" value="Unassembled WGS sequence"/>
</dbReference>
<feature type="transmembrane region" description="Helical" evidence="1">
    <location>
        <begin position="263"/>
        <end position="283"/>
    </location>
</feature>
<name>A0ABP0N060_9DINO</name>
<dbReference type="Gene3D" id="3.40.525.10">
    <property type="entry name" value="CRAL-TRIO lipid binding domain"/>
    <property type="match status" value="1"/>
</dbReference>
<dbReference type="PANTHER" id="PTHR19308">
    <property type="entry name" value="PHOSPHATIDYLCHOLINE TRANSFER PROTEIN"/>
    <property type="match status" value="1"/>
</dbReference>
<feature type="transmembrane region" description="Helical" evidence="1">
    <location>
        <begin position="295"/>
        <end position="313"/>
    </location>
</feature>
<evidence type="ECO:0000256" key="1">
    <source>
        <dbReference type="SAM" id="Phobius"/>
    </source>
</evidence>
<dbReference type="EMBL" id="CAXAMM010025546">
    <property type="protein sequence ID" value="CAK9057118.1"/>
    <property type="molecule type" value="Genomic_DNA"/>
</dbReference>
<dbReference type="PROSITE" id="PS50848">
    <property type="entry name" value="START"/>
    <property type="match status" value="1"/>
</dbReference>
<keyword evidence="1" id="KW-0472">Membrane</keyword>
<dbReference type="Gene3D" id="3.30.530.20">
    <property type="match status" value="1"/>
</dbReference>
<keyword evidence="1" id="KW-0812">Transmembrane</keyword>
<dbReference type="InterPro" id="IPR036865">
    <property type="entry name" value="CRAL-TRIO_dom_sf"/>
</dbReference>
<accession>A0ABP0N060</accession>
<evidence type="ECO:0000313" key="3">
    <source>
        <dbReference type="EMBL" id="CAK9057118.1"/>
    </source>
</evidence>
<gene>
    <name evidence="3" type="ORF">SCF082_LOCUS30695</name>
</gene>
<protein>
    <submittedName>
        <fullName evidence="3">START domain-containing protein 10 (StARD10) (PCTP-like protein) (PCTP-L) (Serologically defined colon cancer antigen 28 homolog) (StAR-related lipid transfer protein 10)</fullName>
    </submittedName>
</protein>
<organism evidence="3 4">
    <name type="scientific">Durusdinium trenchii</name>
    <dbReference type="NCBI Taxonomy" id="1381693"/>
    <lineage>
        <taxon>Eukaryota</taxon>
        <taxon>Sar</taxon>
        <taxon>Alveolata</taxon>
        <taxon>Dinophyceae</taxon>
        <taxon>Suessiales</taxon>
        <taxon>Symbiodiniaceae</taxon>
        <taxon>Durusdinium</taxon>
    </lineage>
</organism>
<dbReference type="Pfam" id="PF01852">
    <property type="entry name" value="START"/>
    <property type="match status" value="1"/>
</dbReference>
<dbReference type="PANTHER" id="PTHR19308:SF14">
    <property type="entry name" value="START DOMAIN-CONTAINING PROTEIN"/>
    <property type="match status" value="1"/>
</dbReference>
<evidence type="ECO:0000313" key="4">
    <source>
        <dbReference type="Proteomes" id="UP001642464"/>
    </source>
</evidence>
<evidence type="ECO:0000259" key="2">
    <source>
        <dbReference type="PROSITE" id="PS50848"/>
    </source>
</evidence>
<feature type="transmembrane region" description="Helical" evidence="1">
    <location>
        <begin position="224"/>
        <end position="251"/>
    </location>
</feature>
<dbReference type="InterPro" id="IPR051213">
    <property type="entry name" value="START_lipid_transfer"/>
</dbReference>
<comment type="caution">
    <text evidence="3">The sequence shown here is derived from an EMBL/GenBank/DDBJ whole genome shotgun (WGS) entry which is preliminary data.</text>
</comment>
<feature type="transmembrane region" description="Helical" evidence="1">
    <location>
        <begin position="319"/>
        <end position="337"/>
    </location>
</feature>
<dbReference type="InterPro" id="IPR002913">
    <property type="entry name" value="START_lipid-bd_dom"/>
</dbReference>
<reference evidence="3 4" key="1">
    <citation type="submission" date="2024-02" db="EMBL/GenBank/DDBJ databases">
        <authorList>
            <person name="Chen Y."/>
            <person name="Shah S."/>
            <person name="Dougan E. K."/>
            <person name="Thang M."/>
            <person name="Chan C."/>
        </authorList>
    </citation>
    <scope>NUCLEOTIDE SEQUENCE [LARGE SCALE GENOMIC DNA]</scope>
</reference>
<keyword evidence="4" id="KW-1185">Reference proteome</keyword>
<dbReference type="InterPro" id="IPR023393">
    <property type="entry name" value="START-like_dom_sf"/>
</dbReference>
<proteinExistence type="predicted"/>
<sequence length="624" mass="69536">MSSLFTCFAGLLGPDKKKKILDERSEASGGQSPSWATLPVPVSNEIVAAWLPVSLLQQNARCVLFFHLGSFDLLSLELSGCTRRDLLFICEEKLAELQLQEAKISVVVDLHRVKLRQLNSHWWKMLAPRLLQLVDKRFPGFLEELLFVRADRLTSLAAERLLSVSRPQDLRDLIVLGGDEVNAQKLLESRGLSFVGDCFFRDPKLSAVEEARKRRTEAKRRRRCCRWSCTAILCFFVLFLLEASGLLAGVATWEWPNWSQAQLISLCCCLAASLWFWAPTITLPKEGLSEDTAQLLVLLLGSPIAWAAASAGFGGPMLAALAPAALVVFFGFLTIPWQASDAEPKKAQDSRRQSNAWWPELTLGNAGEPHFLGTAKGMRRHLPPVAGDAVRMLARLQQVSKACRQASRDGRPQLVQEISVQQVAAEEGRTVWYATVQNDPVIFVTSEVFLATNQPVEAVLWAIYSPEERMKWDSKAFKVYEVLGTQVQQSTQSFCDFLYCRVPVLPGVKDRDMVQERFLMKLPGEQGYALAIHSCSPSQCSTLGLEPTNDVIRAQTLLSGYILRPHPAGGVVLLGLSQTDMGGNVPQWVQSFAKKAGKRMPLQWAQRLEDYLKTRSSQIAPSRR</sequence>
<dbReference type="SUPFAM" id="SSF55961">
    <property type="entry name" value="Bet v1-like"/>
    <property type="match status" value="1"/>
</dbReference>